<protein>
    <submittedName>
        <fullName evidence="1">Uncharacterized protein</fullName>
    </submittedName>
</protein>
<organism evidence="1 2">
    <name type="scientific">Trichonephila inaurata madagascariensis</name>
    <dbReference type="NCBI Taxonomy" id="2747483"/>
    <lineage>
        <taxon>Eukaryota</taxon>
        <taxon>Metazoa</taxon>
        <taxon>Ecdysozoa</taxon>
        <taxon>Arthropoda</taxon>
        <taxon>Chelicerata</taxon>
        <taxon>Arachnida</taxon>
        <taxon>Araneae</taxon>
        <taxon>Araneomorphae</taxon>
        <taxon>Entelegynae</taxon>
        <taxon>Araneoidea</taxon>
        <taxon>Nephilidae</taxon>
        <taxon>Trichonephila</taxon>
        <taxon>Trichonephila inaurata</taxon>
    </lineage>
</organism>
<comment type="caution">
    <text evidence="1">The sequence shown here is derived from an EMBL/GenBank/DDBJ whole genome shotgun (WGS) entry which is preliminary data.</text>
</comment>
<dbReference type="AlphaFoldDB" id="A0A8X6K3F8"/>
<reference evidence="1" key="1">
    <citation type="submission" date="2020-08" db="EMBL/GenBank/DDBJ databases">
        <title>Multicomponent nature underlies the extraordinary mechanical properties of spider dragline silk.</title>
        <authorList>
            <person name="Kono N."/>
            <person name="Nakamura H."/>
            <person name="Mori M."/>
            <person name="Yoshida Y."/>
            <person name="Ohtoshi R."/>
            <person name="Malay A.D."/>
            <person name="Moran D.A.P."/>
            <person name="Tomita M."/>
            <person name="Numata K."/>
            <person name="Arakawa K."/>
        </authorList>
    </citation>
    <scope>NUCLEOTIDE SEQUENCE</scope>
</reference>
<gene>
    <name evidence="1" type="ORF">TNIN_191711</name>
</gene>
<dbReference type="Proteomes" id="UP000886998">
    <property type="component" value="Unassembled WGS sequence"/>
</dbReference>
<proteinExistence type="predicted"/>
<name>A0A8X6K3F8_9ARAC</name>
<keyword evidence="2" id="KW-1185">Reference proteome</keyword>
<sequence length="102" mass="11498">MLCQRWRPKKMGERLLVPSYAPFRATILPFFWAQYRVYGSLNDACRGTGGVNVQMLRKTPRMKHVTTLRSLWPMDGTEADGAGMGHLKHAIGPFLPAAPIQQ</sequence>
<dbReference type="EMBL" id="BMAV01027666">
    <property type="protein sequence ID" value="GFS61299.1"/>
    <property type="molecule type" value="Genomic_DNA"/>
</dbReference>
<accession>A0A8X6K3F8</accession>
<evidence type="ECO:0000313" key="2">
    <source>
        <dbReference type="Proteomes" id="UP000886998"/>
    </source>
</evidence>
<evidence type="ECO:0000313" key="1">
    <source>
        <dbReference type="EMBL" id="GFS61299.1"/>
    </source>
</evidence>